<dbReference type="RefSeq" id="WP_190250589.1">
    <property type="nucleotide sequence ID" value="NZ_BMPI01000013.1"/>
</dbReference>
<feature type="domain" description="Death" evidence="1">
    <location>
        <begin position="68"/>
        <end position="124"/>
    </location>
</feature>
<dbReference type="CDD" id="cd12108">
    <property type="entry name" value="Hr-like"/>
    <property type="match status" value="1"/>
</dbReference>
<dbReference type="InterPro" id="IPR000488">
    <property type="entry name" value="Death_dom"/>
</dbReference>
<name>A0A917TMZ9_9ACTN</name>
<dbReference type="AlphaFoldDB" id="A0A917TMZ9"/>
<organism evidence="2 3">
    <name type="scientific">Dactylosporangium sucinum</name>
    <dbReference type="NCBI Taxonomy" id="1424081"/>
    <lineage>
        <taxon>Bacteria</taxon>
        <taxon>Bacillati</taxon>
        <taxon>Actinomycetota</taxon>
        <taxon>Actinomycetes</taxon>
        <taxon>Micromonosporales</taxon>
        <taxon>Micromonosporaceae</taxon>
        <taxon>Dactylosporangium</taxon>
    </lineage>
</organism>
<dbReference type="Pfam" id="PF01814">
    <property type="entry name" value="Hemerythrin"/>
    <property type="match status" value="1"/>
</dbReference>
<reference evidence="2" key="2">
    <citation type="submission" date="2020-09" db="EMBL/GenBank/DDBJ databases">
        <authorList>
            <person name="Sun Q."/>
            <person name="Ohkuma M."/>
        </authorList>
    </citation>
    <scope>NUCLEOTIDE SEQUENCE</scope>
    <source>
        <strain evidence="2">JCM 19831</strain>
    </source>
</reference>
<accession>A0A917TMZ9</accession>
<dbReference type="InterPro" id="IPR053206">
    <property type="entry name" value="Dimeric_xanthone_biosynth"/>
</dbReference>
<comment type="caution">
    <text evidence="2">The sequence shown here is derived from an EMBL/GenBank/DDBJ whole genome shotgun (WGS) entry which is preliminary data.</text>
</comment>
<evidence type="ECO:0000259" key="1">
    <source>
        <dbReference type="PROSITE" id="PS50017"/>
    </source>
</evidence>
<proteinExistence type="predicted"/>
<dbReference type="InterPro" id="IPR012312">
    <property type="entry name" value="Hemerythrin-like"/>
</dbReference>
<gene>
    <name evidence="2" type="ORF">GCM10007977_031820</name>
</gene>
<reference evidence="2" key="1">
    <citation type="journal article" date="2014" name="Int. J. Syst. Evol. Microbiol.">
        <title>Complete genome sequence of Corynebacterium casei LMG S-19264T (=DSM 44701T), isolated from a smear-ripened cheese.</title>
        <authorList>
            <consortium name="US DOE Joint Genome Institute (JGI-PGF)"/>
            <person name="Walter F."/>
            <person name="Albersmeier A."/>
            <person name="Kalinowski J."/>
            <person name="Ruckert C."/>
        </authorList>
    </citation>
    <scope>NUCLEOTIDE SEQUENCE</scope>
    <source>
        <strain evidence="2">JCM 19831</strain>
    </source>
</reference>
<dbReference type="PANTHER" id="PTHR38048">
    <property type="entry name" value="EXPRESSED PROTEIN"/>
    <property type="match status" value="1"/>
</dbReference>
<dbReference type="PROSITE" id="PS50017">
    <property type="entry name" value="DEATH_DOMAIN"/>
    <property type="match status" value="1"/>
</dbReference>
<evidence type="ECO:0000313" key="2">
    <source>
        <dbReference type="EMBL" id="GGM28149.1"/>
    </source>
</evidence>
<dbReference type="PANTHER" id="PTHR38048:SF2">
    <property type="entry name" value="HEMERYTHRIN-LIKE DOMAIN-CONTAINING PROTEIN"/>
    <property type="match status" value="1"/>
</dbReference>
<dbReference type="EMBL" id="BMPI01000013">
    <property type="protein sequence ID" value="GGM28149.1"/>
    <property type="molecule type" value="Genomic_DNA"/>
</dbReference>
<sequence>MTATVERPWVQEMVVVHRVFRRESRWLPELVGRVAPGDVARAAALAALALGYVKGLHDHHTSEDALLWPKLLARVDLDAELVLRMEQQHEVVSQGLDLVEQLLGSWERTADAASRDALVAALHRHRADLLVHLDEEETAVLPLIAEHITPAEWAELSEHARAKTPRNQQLFLLGALLEEATPEETARFLSHLPVPARLLWHLVGRRAYAKQMRAIRGA</sequence>
<evidence type="ECO:0000313" key="3">
    <source>
        <dbReference type="Proteomes" id="UP000642070"/>
    </source>
</evidence>
<dbReference type="GO" id="GO:0007165">
    <property type="term" value="P:signal transduction"/>
    <property type="evidence" value="ECO:0007669"/>
    <property type="project" value="InterPro"/>
</dbReference>
<dbReference type="Proteomes" id="UP000642070">
    <property type="component" value="Unassembled WGS sequence"/>
</dbReference>
<protein>
    <recommendedName>
        <fullName evidence="1">Death domain-containing protein</fullName>
    </recommendedName>
</protein>
<keyword evidence="3" id="KW-1185">Reference proteome</keyword>
<dbReference type="Gene3D" id="1.20.120.520">
    <property type="entry name" value="nmb1532 protein domain like"/>
    <property type="match status" value="1"/>
</dbReference>